<accession>A0A7Z0EJ64</accession>
<dbReference type="RefSeq" id="WP_179820440.1">
    <property type="nucleotide sequence ID" value="NZ_JACCFS010000001.1"/>
</dbReference>
<sequence>MNRLGSLLRAQGRAGEDKSWYRRAVKAGDIRAMVNLGSLLKEQEKNSEAGLWFRRAIAEGGPTVVRQFGSLLNRRGMGERWAFAWWFVGTVFRRSR</sequence>
<dbReference type="EMBL" id="JACCFS010000001">
    <property type="protein sequence ID" value="NYJ32556.1"/>
    <property type="molecule type" value="Genomic_DNA"/>
</dbReference>
<dbReference type="Gene3D" id="1.25.40.10">
    <property type="entry name" value="Tetratricopeptide repeat domain"/>
    <property type="match status" value="1"/>
</dbReference>
<reference evidence="1 2" key="1">
    <citation type="submission" date="2020-07" db="EMBL/GenBank/DDBJ databases">
        <title>Sequencing the genomes of 1000 actinobacteria strains.</title>
        <authorList>
            <person name="Klenk H.-P."/>
        </authorList>
    </citation>
    <scope>NUCLEOTIDE SEQUENCE [LARGE SCALE GENOMIC DNA]</scope>
    <source>
        <strain evidence="1 2">DSM 44442</strain>
    </source>
</reference>
<name>A0A7Z0EJ64_9ACTN</name>
<evidence type="ECO:0000313" key="1">
    <source>
        <dbReference type="EMBL" id="NYJ32556.1"/>
    </source>
</evidence>
<protein>
    <submittedName>
        <fullName evidence="1">TPR repeat protein</fullName>
    </submittedName>
</protein>
<dbReference type="AlphaFoldDB" id="A0A7Z0EJ64"/>
<comment type="caution">
    <text evidence="1">The sequence shown here is derived from an EMBL/GenBank/DDBJ whole genome shotgun (WGS) entry which is preliminary data.</text>
</comment>
<dbReference type="InterPro" id="IPR011990">
    <property type="entry name" value="TPR-like_helical_dom_sf"/>
</dbReference>
<dbReference type="SUPFAM" id="SSF81901">
    <property type="entry name" value="HCP-like"/>
    <property type="match status" value="1"/>
</dbReference>
<dbReference type="Pfam" id="PF13374">
    <property type="entry name" value="TPR_10"/>
    <property type="match status" value="1"/>
</dbReference>
<evidence type="ECO:0000313" key="2">
    <source>
        <dbReference type="Proteomes" id="UP000572051"/>
    </source>
</evidence>
<organism evidence="1 2">
    <name type="scientific">Nocardiopsis aegyptia</name>
    <dbReference type="NCBI Taxonomy" id="220378"/>
    <lineage>
        <taxon>Bacteria</taxon>
        <taxon>Bacillati</taxon>
        <taxon>Actinomycetota</taxon>
        <taxon>Actinomycetes</taxon>
        <taxon>Streptosporangiales</taxon>
        <taxon>Nocardiopsidaceae</taxon>
        <taxon>Nocardiopsis</taxon>
    </lineage>
</organism>
<dbReference type="Proteomes" id="UP000572051">
    <property type="component" value="Unassembled WGS sequence"/>
</dbReference>
<proteinExistence type="predicted"/>
<keyword evidence="2" id="KW-1185">Reference proteome</keyword>
<gene>
    <name evidence="1" type="ORF">HNR10_000437</name>
</gene>